<dbReference type="PROSITE" id="PS50851">
    <property type="entry name" value="CHEW"/>
    <property type="match status" value="1"/>
</dbReference>
<dbReference type="AlphaFoldDB" id="B8GR11"/>
<organism evidence="3 4">
    <name type="scientific">Thioalkalivibrio sulfidiphilus (strain HL-EbGR7)</name>
    <dbReference type="NCBI Taxonomy" id="396588"/>
    <lineage>
        <taxon>Bacteria</taxon>
        <taxon>Pseudomonadati</taxon>
        <taxon>Pseudomonadota</taxon>
        <taxon>Gammaproteobacteria</taxon>
        <taxon>Chromatiales</taxon>
        <taxon>Ectothiorhodospiraceae</taxon>
        <taxon>Thioalkalivibrio</taxon>
    </lineage>
</organism>
<feature type="region of interest" description="Disordered" evidence="1">
    <location>
        <begin position="27"/>
        <end position="55"/>
    </location>
</feature>
<dbReference type="SUPFAM" id="SSF50341">
    <property type="entry name" value="CheW-like"/>
    <property type="match status" value="1"/>
</dbReference>
<dbReference type="Gene3D" id="2.30.30.40">
    <property type="entry name" value="SH3 Domains"/>
    <property type="match status" value="1"/>
</dbReference>
<protein>
    <submittedName>
        <fullName evidence="3">CheW protein</fullName>
    </submittedName>
</protein>
<feature type="compositionally biased region" description="Low complexity" evidence="1">
    <location>
        <begin position="27"/>
        <end position="37"/>
    </location>
</feature>
<dbReference type="Proteomes" id="UP000002383">
    <property type="component" value="Chromosome"/>
</dbReference>
<evidence type="ECO:0000256" key="1">
    <source>
        <dbReference type="SAM" id="MobiDB-lite"/>
    </source>
</evidence>
<dbReference type="GO" id="GO:0007165">
    <property type="term" value="P:signal transduction"/>
    <property type="evidence" value="ECO:0007669"/>
    <property type="project" value="InterPro"/>
</dbReference>
<dbReference type="STRING" id="396588.Tgr7_1346"/>
<reference evidence="3 4" key="1">
    <citation type="journal article" date="2011" name="Stand. Genomic Sci.">
        <title>Complete genome sequence of 'Thioalkalivibrio sulfidophilus' HL-EbGr7.</title>
        <authorList>
            <person name="Muyzer G."/>
            <person name="Sorokin D.Y."/>
            <person name="Mavromatis K."/>
            <person name="Lapidus A."/>
            <person name="Clum A."/>
            <person name="Ivanova N."/>
            <person name="Pati A."/>
            <person name="d'Haeseleer P."/>
            <person name="Woyke T."/>
            <person name="Kyrpides N.C."/>
        </authorList>
    </citation>
    <scope>NUCLEOTIDE SEQUENCE [LARGE SCALE GENOMIC DNA]</scope>
    <source>
        <strain evidence="3 4">HL-EbGR7</strain>
    </source>
</reference>
<dbReference type="SMART" id="SM00260">
    <property type="entry name" value="CheW"/>
    <property type="match status" value="1"/>
</dbReference>
<evidence type="ECO:0000259" key="2">
    <source>
        <dbReference type="PROSITE" id="PS50851"/>
    </source>
</evidence>
<dbReference type="RefSeq" id="WP_012637914.1">
    <property type="nucleotide sequence ID" value="NC_011901.1"/>
</dbReference>
<name>B8GR11_THISH</name>
<sequence>MNPQRDPVLLDEREALIRYLDSLLQEIPEAPQEAEPQTRTEMPVSQPAAVAPVREAPPVAEVRTEVPAPVQAPVVEPAPAQVPSPEAGPPEWGRERFQCLGLRLAGLTLAVPLVKLNGIIEMPEEITPMPGHQPWFLGLVKHLDRQVKVVDIARIVLPEGREYAPIEARHVVLMDDSRWGIACEGITEVMTLEPDAVRWRSSRGKRPWLAGTVIEQMCAILDVDILARDLATGQWSVSAAPAQARRR</sequence>
<dbReference type="Pfam" id="PF01584">
    <property type="entry name" value="CheW"/>
    <property type="match status" value="1"/>
</dbReference>
<dbReference type="KEGG" id="tgr:Tgr7_1346"/>
<dbReference type="InterPro" id="IPR014506">
    <property type="entry name" value="UCP020479_CheW"/>
</dbReference>
<evidence type="ECO:0000313" key="4">
    <source>
        <dbReference type="Proteomes" id="UP000002383"/>
    </source>
</evidence>
<dbReference type="eggNOG" id="COG0835">
    <property type="taxonomic scope" value="Bacteria"/>
</dbReference>
<dbReference type="InterPro" id="IPR002545">
    <property type="entry name" value="CheW-lke_dom"/>
</dbReference>
<feature type="domain" description="CheW-like" evidence="2">
    <location>
        <begin position="96"/>
        <end position="232"/>
    </location>
</feature>
<dbReference type="InterPro" id="IPR036061">
    <property type="entry name" value="CheW-like_dom_sf"/>
</dbReference>
<dbReference type="PIRSF" id="PIRSF020479">
    <property type="entry name" value="UCP020479_CheW"/>
    <property type="match status" value="1"/>
</dbReference>
<evidence type="ECO:0000313" key="3">
    <source>
        <dbReference type="EMBL" id="ACL72431.1"/>
    </source>
</evidence>
<dbReference type="EMBL" id="CP001339">
    <property type="protein sequence ID" value="ACL72431.1"/>
    <property type="molecule type" value="Genomic_DNA"/>
</dbReference>
<gene>
    <name evidence="3" type="ordered locus">Tgr7_1346</name>
</gene>
<keyword evidence="4" id="KW-1185">Reference proteome</keyword>
<dbReference type="GO" id="GO:0006935">
    <property type="term" value="P:chemotaxis"/>
    <property type="evidence" value="ECO:0007669"/>
    <property type="project" value="InterPro"/>
</dbReference>
<dbReference type="HOGENOM" id="CLU_062232_1_0_6"/>
<proteinExistence type="predicted"/>
<dbReference type="OrthoDB" id="5565759at2"/>
<dbReference type="Gene3D" id="2.40.50.180">
    <property type="entry name" value="CheA-289, Domain 4"/>
    <property type="match status" value="1"/>
</dbReference>
<accession>B8GR11</accession>